<proteinExistence type="predicted"/>
<protein>
    <submittedName>
        <fullName evidence="1">Uncharacterized protein</fullName>
    </submittedName>
</protein>
<comment type="caution">
    <text evidence="1">The sequence shown here is derived from an EMBL/GenBank/DDBJ whole genome shotgun (WGS) entry which is preliminary data.</text>
</comment>
<dbReference type="AlphaFoldDB" id="A0A9W6CA33"/>
<accession>A0A9W6CA33</accession>
<dbReference type="RefSeq" id="WP_281873257.1">
    <property type="nucleotide sequence ID" value="NZ_BSBO01000028.1"/>
</dbReference>
<dbReference type="EMBL" id="BSBO01000028">
    <property type="protein sequence ID" value="GLG05405.1"/>
    <property type="molecule type" value="Genomic_DNA"/>
</dbReference>
<dbReference type="Proteomes" id="UP001145145">
    <property type="component" value="Unassembled WGS sequence"/>
</dbReference>
<organism evidence="1 2">
    <name type="scientific">Sellimonas catena</name>
    <dbReference type="NCBI Taxonomy" id="2994035"/>
    <lineage>
        <taxon>Bacteria</taxon>
        <taxon>Bacillati</taxon>
        <taxon>Bacillota</taxon>
        <taxon>Clostridia</taxon>
        <taxon>Lachnospirales</taxon>
        <taxon>Lachnospiraceae</taxon>
        <taxon>Sellimonas</taxon>
    </lineage>
</organism>
<name>A0A9W6CA33_9FIRM</name>
<sequence>MIKYQDIVLLNGILEESGTRFHVGYKNEETACVIPPGECCLTEEARENAEKCIQEYYESKGEEVRFSEDGYYFFCSEI</sequence>
<evidence type="ECO:0000313" key="2">
    <source>
        <dbReference type="Proteomes" id="UP001145145"/>
    </source>
</evidence>
<reference evidence="1 2" key="1">
    <citation type="journal article" date="2023" name="Int. J. Syst. Evol. Microbiol.">
        <title>Sellimonas catena sp. nov., isolated from human faeces.</title>
        <authorList>
            <person name="Hisatomi A."/>
            <person name="Ohkuma M."/>
            <person name="Sakamoto M."/>
        </authorList>
    </citation>
    <scope>NUCLEOTIDE SEQUENCE [LARGE SCALE GENOMIC DNA]</scope>
    <source>
        <strain evidence="1 2">12EGH17</strain>
    </source>
</reference>
<keyword evidence="2" id="KW-1185">Reference proteome</keyword>
<evidence type="ECO:0000313" key="1">
    <source>
        <dbReference type="EMBL" id="GLG05405.1"/>
    </source>
</evidence>
<gene>
    <name evidence="1" type="ORF">Selli1_25790</name>
</gene>